<dbReference type="GO" id="GO:0016301">
    <property type="term" value="F:kinase activity"/>
    <property type="evidence" value="ECO:0007669"/>
    <property type="project" value="UniProtKB-KW"/>
</dbReference>
<keyword evidence="2" id="KW-0808">Transferase</keyword>
<gene>
    <name evidence="2" type="ORF">HY912_24785</name>
</gene>
<evidence type="ECO:0000313" key="2">
    <source>
        <dbReference type="EMBL" id="MBI5252725.1"/>
    </source>
</evidence>
<dbReference type="InterPro" id="IPR012341">
    <property type="entry name" value="6hp_glycosidase-like_sf"/>
</dbReference>
<dbReference type="Gene3D" id="1.50.10.10">
    <property type="match status" value="1"/>
</dbReference>
<dbReference type="GO" id="GO:0005975">
    <property type="term" value="P:carbohydrate metabolic process"/>
    <property type="evidence" value="ECO:0007669"/>
    <property type="project" value="InterPro"/>
</dbReference>
<dbReference type="InterPro" id="IPR008928">
    <property type="entry name" value="6-hairpin_glycosidase_sf"/>
</dbReference>
<organism evidence="2 3">
    <name type="scientific">Desulfomonile tiedjei</name>
    <dbReference type="NCBI Taxonomy" id="2358"/>
    <lineage>
        <taxon>Bacteria</taxon>
        <taxon>Pseudomonadati</taxon>
        <taxon>Thermodesulfobacteriota</taxon>
        <taxon>Desulfomonilia</taxon>
        <taxon>Desulfomonilales</taxon>
        <taxon>Desulfomonilaceae</taxon>
        <taxon>Desulfomonile</taxon>
    </lineage>
</organism>
<dbReference type="Pfam" id="PF00723">
    <property type="entry name" value="Glyco_hydro_15"/>
    <property type="match status" value="1"/>
</dbReference>
<feature type="domain" description="GH15-like" evidence="1">
    <location>
        <begin position="41"/>
        <end position="212"/>
    </location>
</feature>
<sequence length="435" mass="50801">MPIVNSRVVAGMVKERYSLHEIRDIFEFLCQKGTFSFHSLPNGLFPAADLRVDAKYTGYGNVWVRDNIYVAFAHHVNCKTPVAVRNVKTLSRYFMKHKRRLEMIVSGERNYREPANRPHIRFDGENLSEINQKWAHAENDALGYFVWLFSRLHNEGCAVITSEERELLALFALYFNAIRYWEDEDSGHWEETRKIESSSIGVVVGALEEFKILLEKDGIGRVNYREKEISIDLLESLIGQGRKSLQETLPAECSQDDPRKNRRYDAALLFLIFPMKVVTEQMADQILFDVTHHLQGDYGIRRYIGDSFWSADYKKKMKPEERTIDVSDNISVRDSLLKAGQEAQWCLFDPIISIIHGLKYQHYRTEENLRLQTYFFNRSLGQLTGEDGPFKALRCPELYYFEDGKYVPNDTVPLLWTQANLWMAFEFMEVSLRKK</sequence>
<dbReference type="InterPro" id="IPR011613">
    <property type="entry name" value="GH15-like"/>
</dbReference>
<comment type="caution">
    <text evidence="2">The sequence shown here is derived from an EMBL/GenBank/DDBJ whole genome shotgun (WGS) entry which is preliminary data.</text>
</comment>
<proteinExistence type="predicted"/>
<accession>A0A9D6V5Z0</accession>
<dbReference type="SUPFAM" id="SSF48208">
    <property type="entry name" value="Six-hairpin glycosidases"/>
    <property type="match status" value="1"/>
</dbReference>
<reference evidence="2" key="1">
    <citation type="submission" date="2020-07" db="EMBL/GenBank/DDBJ databases">
        <title>Huge and variable diversity of episymbiotic CPR bacteria and DPANN archaea in groundwater ecosystems.</title>
        <authorList>
            <person name="He C.Y."/>
            <person name="Keren R."/>
            <person name="Whittaker M."/>
            <person name="Farag I.F."/>
            <person name="Doudna J."/>
            <person name="Cate J.H.D."/>
            <person name="Banfield J.F."/>
        </authorList>
    </citation>
    <scope>NUCLEOTIDE SEQUENCE</scope>
    <source>
        <strain evidence="2">NC_groundwater_1664_Pr3_B-0.1um_52_9</strain>
    </source>
</reference>
<protein>
    <submittedName>
        <fullName evidence="2">Phosphorylase kinase</fullName>
    </submittedName>
</protein>
<name>A0A9D6V5Z0_9BACT</name>
<evidence type="ECO:0000313" key="3">
    <source>
        <dbReference type="Proteomes" id="UP000807825"/>
    </source>
</evidence>
<dbReference type="AlphaFoldDB" id="A0A9D6V5Z0"/>
<dbReference type="Proteomes" id="UP000807825">
    <property type="component" value="Unassembled WGS sequence"/>
</dbReference>
<dbReference type="EMBL" id="JACRDE010000643">
    <property type="protein sequence ID" value="MBI5252725.1"/>
    <property type="molecule type" value="Genomic_DNA"/>
</dbReference>
<keyword evidence="2" id="KW-0418">Kinase</keyword>
<evidence type="ECO:0000259" key="1">
    <source>
        <dbReference type="Pfam" id="PF00723"/>
    </source>
</evidence>